<name>A0A543DRB1_9PSEU</name>
<accession>A0A543DRB1</accession>
<protein>
    <submittedName>
        <fullName evidence="3">Putative tricarboxylic transport membrane protein</fullName>
    </submittedName>
</protein>
<feature type="transmembrane region" description="Helical" evidence="1">
    <location>
        <begin position="141"/>
        <end position="161"/>
    </location>
</feature>
<evidence type="ECO:0000256" key="1">
    <source>
        <dbReference type="SAM" id="Phobius"/>
    </source>
</evidence>
<dbReference type="InterPro" id="IPR002823">
    <property type="entry name" value="DUF112_TM"/>
</dbReference>
<dbReference type="AlphaFoldDB" id="A0A543DRB1"/>
<dbReference type="OrthoDB" id="9781349at2"/>
<feature type="transmembrane region" description="Helical" evidence="1">
    <location>
        <begin position="431"/>
        <end position="447"/>
    </location>
</feature>
<sequence length="508" mass="52548">MDISQLLAGFAAVLTVENLLLVLAGCLLGTLIGVLPGVGPVAGTAILIPLTMELEPTGAIIMLAAIFYGSQYGGTITSVLINTPGEASSAITVLDGYEMTKKGRAGIALGIAAIGSFIGGTLATVGLVIAAAPLASLGLRIGPPEFFALMILGMSLLVGLAGKSMTKALISAAVGLLLAMVGIDPVEGAPRFTFGIAHFFDGVEFVAVLVGLFGLGEILATLLEKRRANAQVTVGRLLPGRQDLRDSAGAIGRGSLIGFLLGLVPGVTGSASSLLAYGAERKLGRNSEMLGKGAIQGVASPESANNAHANAALIPLFTLGIPGSPTIAVLMGAFLMNGLTPGPTLFQTDAHVAWAVIASLFIGNIVCLVLNLPLIRIWTMILKIPQQLLIAIIIVFLVVGSYSINNSTIDVLVMFVFGILGLAFRRLDVPLAPLVLTLILGPFMESSLRQSLDISRGDMTVFLTRPISLVLLLVATAIIVVPVVQTVRRRGSDRPATLAGRLREDAEV</sequence>
<feature type="transmembrane region" description="Helical" evidence="1">
    <location>
        <begin position="107"/>
        <end position="135"/>
    </location>
</feature>
<feature type="transmembrane region" description="Helical" evidence="1">
    <location>
        <begin position="7"/>
        <end position="34"/>
    </location>
</feature>
<keyword evidence="1" id="KW-0812">Transmembrane</keyword>
<reference evidence="3 4" key="1">
    <citation type="submission" date="2019-06" db="EMBL/GenBank/DDBJ databases">
        <title>Sequencing the genomes of 1000 actinobacteria strains.</title>
        <authorList>
            <person name="Klenk H.-P."/>
        </authorList>
    </citation>
    <scope>NUCLEOTIDE SEQUENCE [LARGE SCALE GENOMIC DNA]</scope>
    <source>
        <strain evidence="3 4">DSM 45301</strain>
    </source>
</reference>
<feature type="transmembrane region" description="Helical" evidence="1">
    <location>
        <begin position="408"/>
        <end position="424"/>
    </location>
</feature>
<evidence type="ECO:0000259" key="2">
    <source>
        <dbReference type="Pfam" id="PF01970"/>
    </source>
</evidence>
<comment type="caution">
    <text evidence="3">The sequence shown here is derived from an EMBL/GenBank/DDBJ whole genome shotgun (WGS) entry which is preliminary data.</text>
</comment>
<dbReference type="PANTHER" id="PTHR35342:SF5">
    <property type="entry name" value="TRICARBOXYLIC TRANSPORT PROTEIN"/>
    <property type="match status" value="1"/>
</dbReference>
<dbReference type="Pfam" id="PF01970">
    <property type="entry name" value="TctA"/>
    <property type="match status" value="1"/>
</dbReference>
<feature type="transmembrane region" description="Helical" evidence="1">
    <location>
        <begin position="351"/>
        <end position="372"/>
    </location>
</feature>
<keyword evidence="1" id="KW-1133">Transmembrane helix</keyword>
<dbReference type="RefSeq" id="WP_142056289.1">
    <property type="nucleotide sequence ID" value="NZ_VFPA01000002.1"/>
</dbReference>
<organism evidence="3 4">
    <name type="scientific">Pseudonocardia kunmingensis</name>
    <dbReference type="NCBI Taxonomy" id="630975"/>
    <lineage>
        <taxon>Bacteria</taxon>
        <taxon>Bacillati</taxon>
        <taxon>Actinomycetota</taxon>
        <taxon>Actinomycetes</taxon>
        <taxon>Pseudonocardiales</taxon>
        <taxon>Pseudonocardiaceae</taxon>
        <taxon>Pseudonocardia</taxon>
    </lineage>
</organism>
<feature type="transmembrane region" description="Helical" evidence="1">
    <location>
        <begin position="313"/>
        <end position="339"/>
    </location>
</feature>
<evidence type="ECO:0000313" key="3">
    <source>
        <dbReference type="EMBL" id="TQM11867.1"/>
    </source>
</evidence>
<evidence type="ECO:0000313" key="4">
    <source>
        <dbReference type="Proteomes" id="UP000315677"/>
    </source>
</evidence>
<feature type="transmembrane region" description="Helical" evidence="1">
    <location>
        <begin position="168"/>
        <end position="185"/>
    </location>
</feature>
<keyword evidence="1" id="KW-0472">Membrane</keyword>
<dbReference type="EMBL" id="VFPA01000002">
    <property type="protein sequence ID" value="TQM11867.1"/>
    <property type="molecule type" value="Genomic_DNA"/>
</dbReference>
<dbReference type="PANTHER" id="PTHR35342">
    <property type="entry name" value="TRICARBOXYLIC TRANSPORT PROTEIN"/>
    <property type="match status" value="1"/>
</dbReference>
<feature type="transmembrane region" description="Helical" evidence="1">
    <location>
        <begin position="46"/>
        <end position="68"/>
    </location>
</feature>
<feature type="transmembrane region" description="Helical" evidence="1">
    <location>
        <begin position="467"/>
        <end position="484"/>
    </location>
</feature>
<feature type="domain" description="DUF112" evidence="2">
    <location>
        <begin position="19"/>
        <end position="436"/>
    </location>
</feature>
<feature type="transmembrane region" description="Helical" evidence="1">
    <location>
        <begin position="384"/>
        <end position="402"/>
    </location>
</feature>
<dbReference type="Proteomes" id="UP000315677">
    <property type="component" value="Unassembled WGS sequence"/>
</dbReference>
<proteinExistence type="predicted"/>
<feature type="transmembrane region" description="Helical" evidence="1">
    <location>
        <begin position="205"/>
        <end position="223"/>
    </location>
</feature>
<gene>
    <name evidence="3" type="ORF">FB558_4440</name>
</gene>
<keyword evidence="4" id="KW-1185">Reference proteome</keyword>